<gene>
    <name evidence="2" type="ORF">BGZ97_007221</name>
</gene>
<proteinExistence type="predicted"/>
<feature type="region of interest" description="Disordered" evidence="1">
    <location>
        <begin position="70"/>
        <end position="150"/>
    </location>
</feature>
<feature type="compositionally biased region" description="Basic residues" evidence="1">
    <location>
        <begin position="122"/>
        <end position="133"/>
    </location>
</feature>
<dbReference type="EMBL" id="JAAAIN010000320">
    <property type="protein sequence ID" value="KAG0316223.1"/>
    <property type="molecule type" value="Genomic_DNA"/>
</dbReference>
<feature type="region of interest" description="Disordered" evidence="1">
    <location>
        <begin position="460"/>
        <end position="493"/>
    </location>
</feature>
<dbReference type="OrthoDB" id="2419813at2759"/>
<evidence type="ECO:0000313" key="2">
    <source>
        <dbReference type="EMBL" id="KAG0316223.1"/>
    </source>
</evidence>
<name>A0A9P6RFH0_9FUNG</name>
<reference evidence="2" key="1">
    <citation type="journal article" date="2020" name="Fungal Divers.">
        <title>Resolving the Mortierellaceae phylogeny through synthesis of multi-gene phylogenetics and phylogenomics.</title>
        <authorList>
            <person name="Vandepol N."/>
            <person name="Liber J."/>
            <person name="Desiro A."/>
            <person name="Na H."/>
            <person name="Kennedy M."/>
            <person name="Barry K."/>
            <person name="Grigoriev I.V."/>
            <person name="Miller A.N."/>
            <person name="O'Donnell K."/>
            <person name="Stajich J.E."/>
            <person name="Bonito G."/>
        </authorList>
    </citation>
    <scope>NUCLEOTIDE SEQUENCE</scope>
    <source>
        <strain evidence="2">NVP60</strain>
    </source>
</reference>
<feature type="region of interest" description="Disordered" evidence="1">
    <location>
        <begin position="1"/>
        <end position="57"/>
    </location>
</feature>
<accession>A0A9P6RFH0</accession>
<dbReference type="AlphaFoldDB" id="A0A9P6RFH0"/>
<feature type="compositionally biased region" description="Polar residues" evidence="1">
    <location>
        <begin position="134"/>
        <end position="150"/>
    </location>
</feature>
<sequence length="517" mass="57110">MPSDRPSIEPISTNNSSPAAQQHPRPEIATKSLPSRIVPGLPSPPLSPLQFHSHGSHGNVKRLSMLSFPSVSSQPLTPLPEDSTPTTTSFDNKEATQRFEGGYLSGEGEEVDSSVPMLPSQLRRRHENMRRQRSASMQARPSSRSGESTAVNYGRHSMTTVEFPNDNHYHTIINASHTKSIMESTPGSSLRMLASQGHCSDIVPMSHSNNGTVGMTVTSGPEMPTRDWVKMQCKIQALETEVSHVSRTNSLLNQELDKVTAHLSRLLNSETDDEQQQGGQSVVAGTGPVGSWRREYEFLVQQVDLMHRQLQLAQSEQHARARFGGLEIVSARSEDRSEVTQQLYSEVKDLTASLKMWQTAFQQADEKYRRKCDGERVLKETLRDRETQLTTLVDKLSGCESEFRKSISNYDEMMRLSAKIEVLESQRHASESTTPKVSLLALESSQDTISVSAATPATTTATIDDGEMPGSFPEVNRGQTRRRSNTLPSNMASPAAVEQVSVSILSWATLLATYMLS</sequence>
<protein>
    <submittedName>
        <fullName evidence="2">Uncharacterized protein</fullName>
    </submittedName>
</protein>
<evidence type="ECO:0000256" key="1">
    <source>
        <dbReference type="SAM" id="MobiDB-lite"/>
    </source>
</evidence>
<organism evidence="2 3">
    <name type="scientific">Linnemannia gamsii</name>
    <dbReference type="NCBI Taxonomy" id="64522"/>
    <lineage>
        <taxon>Eukaryota</taxon>
        <taxon>Fungi</taxon>
        <taxon>Fungi incertae sedis</taxon>
        <taxon>Mucoromycota</taxon>
        <taxon>Mortierellomycotina</taxon>
        <taxon>Mortierellomycetes</taxon>
        <taxon>Mortierellales</taxon>
        <taxon>Mortierellaceae</taxon>
        <taxon>Linnemannia</taxon>
    </lineage>
</organism>
<feature type="compositionally biased region" description="Polar residues" evidence="1">
    <location>
        <begin position="10"/>
        <end position="20"/>
    </location>
</feature>
<keyword evidence="3" id="KW-1185">Reference proteome</keyword>
<dbReference type="Proteomes" id="UP000823405">
    <property type="component" value="Unassembled WGS sequence"/>
</dbReference>
<comment type="caution">
    <text evidence="2">The sequence shown here is derived from an EMBL/GenBank/DDBJ whole genome shotgun (WGS) entry which is preliminary data.</text>
</comment>
<evidence type="ECO:0000313" key="3">
    <source>
        <dbReference type="Proteomes" id="UP000823405"/>
    </source>
</evidence>